<dbReference type="EMBL" id="JAEPRE010000083">
    <property type="protein sequence ID" value="KAG2233333.1"/>
    <property type="molecule type" value="Genomic_DNA"/>
</dbReference>
<keyword evidence="2" id="KW-1185">Reference proteome</keyword>
<reference evidence="1" key="1">
    <citation type="submission" date="2021-01" db="EMBL/GenBank/DDBJ databases">
        <title>Metabolic potential, ecology and presence of endohyphal bacteria is reflected in genomic diversity of Mucoromycotina.</title>
        <authorList>
            <person name="Muszewska A."/>
            <person name="Okrasinska A."/>
            <person name="Steczkiewicz K."/>
            <person name="Drgas O."/>
            <person name="Orlowska M."/>
            <person name="Perlinska-Lenart U."/>
            <person name="Aleksandrzak-Piekarczyk T."/>
            <person name="Szatraj K."/>
            <person name="Zielenkiewicz U."/>
            <person name="Pilsyk S."/>
            <person name="Malc E."/>
            <person name="Mieczkowski P."/>
            <person name="Kruszewska J.S."/>
            <person name="Biernat P."/>
            <person name="Pawlowska J."/>
        </authorList>
    </citation>
    <scope>NUCLEOTIDE SEQUENCE</scope>
    <source>
        <strain evidence="1">WA0000018081</strain>
    </source>
</reference>
<evidence type="ECO:0000313" key="2">
    <source>
        <dbReference type="Proteomes" id="UP000613177"/>
    </source>
</evidence>
<accession>A0A8H7VYG7</accession>
<name>A0A8H7VYG7_9FUNG</name>
<dbReference type="AlphaFoldDB" id="A0A8H7VYG7"/>
<gene>
    <name evidence="1" type="ORF">INT48_007769</name>
</gene>
<comment type="caution">
    <text evidence="1">The sequence shown here is derived from an EMBL/GenBank/DDBJ whole genome shotgun (WGS) entry which is preliminary data.</text>
</comment>
<organism evidence="1 2">
    <name type="scientific">Thamnidium elegans</name>
    <dbReference type="NCBI Taxonomy" id="101142"/>
    <lineage>
        <taxon>Eukaryota</taxon>
        <taxon>Fungi</taxon>
        <taxon>Fungi incertae sedis</taxon>
        <taxon>Mucoromycota</taxon>
        <taxon>Mucoromycotina</taxon>
        <taxon>Mucoromycetes</taxon>
        <taxon>Mucorales</taxon>
        <taxon>Mucorineae</taxon>
        <taxon>Mucoraceae</taxon>
        <taxon>Thamnidium</taxon>
    </lineage>
</organism>
<evidence type="ECO:0000313" key="1">
    <source>
        <dbReference type="EMBL" id="KAG2233333.1"/>
    </source>
</evidence>
<proteinExistence type="predicted"/>
<protein>
    <submittedName>
        <fullName evidence="1">Uncharacterized protein</fullName>
    </submittedName>
</protein>
<dbReference type="Proteomes" id="UP000613177">
    <property type="component" value="Unassembled WGS sequence"/>
</dbReference>
<sequence>MFTVKHVGKADLLADNAAKAYKTAGLLLNGVGWVIKPQIELSLKGVKSLPLNKGLGPLEDLLKTKTKKRLHIFCHELDKSKKILINAL</sequence>